<reference evidence="2" key="2">
    <citation type="submission" date="2013-10" db="EMBL/GenBank/DDBJ databases">
        <authorList>
            <person name="Aslett M."/>
        </authorList>
    </citation>
    <scope>NUCLEOTIDE SEQUENCE [LARGE SCALE GENOMIC DNA]</scope>
    <source>
        <strain evidence="2">Houghton</strain>
    </source>
</reference>
<dbReference type="VEuPathDB" id="ToxoDB:EMH_0006870"/>
<proteinExistence type="predicted"/>
<gene>
    <name evidence="2" type="ORF">EMH_0006870</name>
</gene>
<evidence type="ECO:0000256" key="1">
    <source>
        <dbReference type="SAM" id="MobiDB-lite"/>
    </source>
</evidence>
<dbReference type="GeneID" id="25375687"/>
<sequence length="464" mass="48729">MNNANGDASRGASSCESIAALIESLAPAEATATADSIQMQYREKDKQKDLAGVDEPTNREARSNELHPGATEQGNEVLSSMAAGGPKGGISTRMQQAYASSLQRARGDQREEYLHGTNGSANATASSYAGPARGDANSSRVSTKSQALQRSSKGNRGASSGSGCSKQAAREKLPEIENRASERLPGVSAETTEDRAFVTSKEHGMMLDIDYDQANRDWNSAKNATSGPPPAPEGMVYNPLTGVNEYSYAVTTTGGQPYGNMALGAIQQIAPVGPVPVNQGRLADARLQGAYRFNATTGEREYVDGGGMDRVRQFGATDFIDSGASARPNVKADGLPEGFDMNYARQKYEAGVPAGRDPVMRGGERAAEAMQLDAEAKLLDLDPYAALLEPPKVPAKEYATFDGGVDLVKMGLAAGAQARKVIKKTDETEPSAPQEAGDASAEVADVSMGHSLHARITASLAGYL</sequence>
<dbReference type="EMBL" id="HG682624">
    <property type="protein sequence ID" value="CDJ30589.1"/>
    <property type="molecule type" value="Genomic_DNA"/>
</dbReference>
<feature type="region of interest" description="Disordered" evidence="1">
    <location>
        <begin position="41"/>
        <end position="191"/>
    </location>
</feature>
<dbReference type="Proteomes" id="UP000030744">
    <property type="component" value="Unassembled WGS sequence"/>
</dbReference>
<feature type="compositionally biased region" description="Polar residues" evidence="1">
    <location>
        <begin position="92"/>
        <end position="103"/>
    </location>
</feature>
<dbReference type="RefSeq" id="XP_013353154.1">
    <property type="nucleotide sequence ID" value="XM_013497700.1"/>
</dbReference>
<evidence type="ECO:0000313" key="3">
    <source>
        <dbReference type="Proteomes" id="UP000030744"/>
    </source>
</evidence>
<feature type="compositionally biased region" description="Polar residues" evidence="1">
    <location>
        <begin position="117"/>
        <end position="127"/>
    </location>
</feature>
<organism evidence="2 3">
    <name type="scientific">Eimeria mitis</name>
    <dbReference type="NCBI Taxonomy" id="44415"/>
    <lineage>
        <taxon>Eukaryota</taxon>
        <taxon>Sar</taxon>
        <taxon>Alveolata</taxon>
        <taxon>Apicomplexa</taxon>
        <taxon>Conoidasida</taxon>
        <taxon>Coccidia</taxon>
        <taxon>Eucoccidiorida</taxon>
        <taxon>Eimeriorina</taxon>
        <taxon>Eimeriidae</taxon>
        <taxon>Eimeria</taxon>
    </lineage>
</organism>
<feature type="compositionally biased region" description="Basic and acidic residues" evidence="1">
    <location>
        <begin position="41"/>
        <end position="65"/>
    </location>
</feature>
<feature type="compositionally biased region" description="Basic and acidic residues" evidence="1">
    <location>
        <begin position="168"/>
        <end position="182"/>
    </location>
</feature>
<feature type="region of interest" description="Disordered" evidence="1">
    <location>
        <begin position="423"/>
        <end position="442"/>
    </location>
</feature>
<dbReference type="AlphaFoldDB" id="U6JYT2"/>
<keyword evidence="3" id="KW-1185">Reference proteome</keyword>
<evidence type="ECO:0000313" key="2">
    <source>
        <dbReference type="EMBL" id="CDJ30589.1"/>
    </source>
</evidence>
<name>U6JYT2_9EIME</name>
<reference evidence="2" key="1">
    <citation type="submission" date="2013-10" db="EMBL/GenBank/DDBJ databases">
        <title>Genomic analysis of the causative agents of coccidiosis in chickens.</title>
        <authorList>
            <person name="Reid A.J."/>
            <person name="Blake D."/>
            <person name="Billington K."/>
            <person name="Browne H."/>
            <person name="Dunn M."/>
            <person name="Hung S."/>
            <person name="Kawahara F."/>
            <person name="Miranda-Saavedra D."/>
            <person name="Mourier T."/>
            <person name="Nagra H."/>
            <person name="Otto T.D."/>
            <person name="Rawlings N."/>
            <person name="Sanchez A."/>
            <person name="Sanders M."/>
            <person name="Subramaniam C."/>
            <person name="Tay Y."/>
            <person name="Dear P."/>
            <person name="Doerig C."/>
            <person name="Gruber A."/>
            <person name="Parkinson J."/>
            <person name="Shirley M."/>
            <person name="Wan K.L."/>
            <person name="Berriman M."/>
            <person name="Tomley F."/>
            <person name="Pain A."/>
        </authorList>
    </citation>
    <scope>NUCLEOTIDE SEQUENCE [LARGE SCALE GENOMIC DNA]</scope>
    <source>
        <strain evidence="2">Houghton</strain>
    </source>
</reference>
<protein>
    <submittedName>
        <fullName evidence="2">Uncharacterized protein</fullName>
    </submittedName>
</protein>
<feature type="compositionally biased region" description="Polar residues" evidence="1">
    <location>
        <begin position="136"/>
        <end position="165"/>
    </location>
</feature>
<feature type="compositionally biased region" description="Basic and acidic residues" evidence="1">
    <location>
        <begin position="105"/>
        <end position="114"/>
    </location>
</feature>
<accession>U6JYT2</accession>